<organism evidence="6 7">
    <name type="scientific">Phaeobacter gallaeciensis</name>
    <dbReference type="NCBI Taxonomy" id="60890"/>
    <lineage>
        <taxon>Bacteria</taxon>
        <taxon>Pseudomonadati</taxon>
        <taxon>Pseudomonadota</taxon>
        <taxon>Alphaproteobacteria</taxon>
        <taxon>Rhodobacterales</taxon>
        <taxon>Roseobacteraceae</taxon>
        <taxon>Phaeobacter</taxon>
    </lineage>
</organism>
<accession>A0AAC9Z9S3</accession>
<dbReference type="GeneID" id="31846687"/>
<dbReference type="Pfam" id="PF03466">
    <property type="entry name" value="LysR_substrate"/>
    <property type="match status" value="1"/>
</dbReference>
<dbReference type="PROSITE" id="PS50931">
    <property type="entry name" value="HTH_LYSR"/>
    <property type="match status" value="1"/>
</dbReference>
<keyword evidence="3" id="KW-0238">DNA-binding</keyword>
<dbReference type="Pfam" id="PF00126">
    <property type="entry name" value="HTH_1"/>
    <property type="match status" value="1"/>
</dbReference>
<dbReference type="InterPro" id="IPR000847">
    <property type="entry name" value="LysR_HTH_N"/>
</dbReference>
<dbReference type="RefSeq" id="WP_024097711.1">
    <property type="nucleotide sequence ID" value="NZ_CP010588.1"/>
</dbReference>
<evidence type="ECO:0000313" key="6">
    <source>
        <dbReference type="EMBL" id="ATF06367.1"/>
    </source>
</evidence>
<gene>
    <name evidence="6" type="ORF">PhaeoP63_02302</name>
</gene>
<name>A0AAC9Z9S3_9RHOB</name>
<protein>
    <submittedName>
        <fullName evidence="6">Transcriptional regulator</fullName>
    </submittedName>
</protein>
<keyword evidence="2" id="KW-0805">Transcription regulation</keyword>
<dbReference type="Proteomes" id="UP000217545">
    <property type="component" value="Chromosome"/>
</dbReference>
<evidence type="ECO:0000256" key="2">
    <source>
        <dbReference type="ARBA" id="ARBA00023015"/>
    </source>
</evidence>
<proteinExistence type="inferred from homology"/>
<dbReference type="InterPro" id="IPR058163">
    <property type="entry name" value="LysR-type_TF_proteobact-type"/>
</dbReference>
<dbReference type="Gene3D" id="3.40.190.10">
    <property type="entry name" value="Periplasmic binding protein-like II"/>
    <property type="match status" value="2"/>
</dbReference>
<dbReference type="SUPFAM" id="SSF46785">
    <property type="entry name" value="Winged helix' DNA-binding domain"/>
    <property type="match status" value="1"/>
</dbReference>
<dbReference type="InterPro" id="IPR005119">
    <property type="entry name" value="LysR_subst-bd"/>
</dbReference>
<dbReference type="PRINTS" id="PR00039">
    <property type="entry name" value="HTHLYSR"/>
</dbReference>
<dbReference type="InterPro" id="IPR036388">
    <property type="entry name" value="WH-like_DNA-bd_sf"/>
</dbReference>
<reference evidence="6 7" key="1">
    <citation type="journal article" date="2017" name="Front. Microbiol.">
        <title>Phaeobacter piscinae sp. nov., a species of the Roseobacter group and potential aquaculture probiont.</title>
        <authorList>
            <person name="Sonnenschein E.C."/>
            <person name="Phippen C.B.W."/>
            <person name="Nielsen K.F."/>
            <person name="Mateiu R.V."/>
            <person name="Melchiorsen J."/>
            <person name="Gram L."/>
            <person name="Overmann J."/>
            <person name="Freese H.M."/>
        </authorList>
    </citation>
    <scope>NUCLEOTIDE SEQUENCE [LARGE SCALE GENOMIC DNA]</scope>
    <source>
        <strain evidence="6 7">P63</strain>
    </source>
</reference>
<dbReference type="Gene3D" id="1.10.10.10">
    <property type="entry name" value="Winged helix-like DNA-binding domain superfamily/Winged helix DNA-binding domain"/>
    <property type="match status" value="1"/>
</dbReference>
<dbReference type="InterPro" id="IPR036390">
    <property type="entry name" value="WH_DNA-bd_sf"/>
</dbReference>
<evidence type="ECO:0000256" key="3">
    <source>
        <dbReference type="ARBA" id="ARBA00023125"/>
    </source>
</evidence>
<dbReference type="GO" id="GO:0043565">
    <property type="term" value="F:sequence-specific DNA binding"/>
    <property type="evidence" value="ECO:0007669"/>
    <property type="project" value="TreeGrafter"/>
</dbReference>
<feature type="domain" description="HTH lysR-type" evidence="5">
    <location>
        <begin position="1"/>
        <end position="61"/>
    </location>
</feature>
<dbReference type="AlphaFoldDB" id="A0AAC9Z9S3"/>
<evidence type="ECO:0000259" key="5">
    <source>
        <dbReference type="PROSITE" id="PS50931"/>
    </source>
</evidence>
<dbReference type="FunFam" id="1.10.10.10:FF:000001">
    <property type="entry name" value="LysR family transcriptional regulator"/>
    <property type="match status" value="1"/>
</dbReference>
<dbReference type="SUPFAM" id="SSF53850">
    <property type="entry name" value="Periplasmic binding protein-like II"/>
    <property type="match status" value="1"/>
</dbReference>
<comment type="similarity">
    <text evidence="1">Belongs to the LysR transcriptional regulatory family.</text>
</comment>
<dbReference type="PANTHER" id="PTHR30537:SF74">
    <property type="entry name" value="HTH-TYPE TRANSCRIPTIONAL REGULATOR TRPI"/>
    <property type="match status" value="1"/>
</dbReference>
<evidence type="ECO:0000256" key="1">
    <source>
        <dbReference type="ARBA" id="ARBA00009437"/>
    </source>
</evidence>
<keyword evidence="4" id="KW-0804">Transcription</keyword>
<sequence>MRFRSYDTLKTFDAVARNLSMTKAADELHQSKGSISYQVGKLEAELGFRLFERAHAKLELTEEGRRLWHVSQTALSQIDREIEDLRGTASDAVTIGALTYFSSRWLSPRLTRFFEANPGISLRIEPINSVEMLRSVKVDMAILWGIGGWRGHESELLLPLPAVPTANRAVAEQARRLGLPDAVRTLPLLGDSSGDAGWRAWHKTAGLPYAPCRSNLTIPDSNSRVQAVVDGQVLALWDDLVAPEINDGTLVRLSDIKVENAGYYVVFTDRPMSQGAEAFLDWLRAEKNHNERPG</sequence>
<evidence type="ECO:0000256" key="4">
    <source>
        <dbReference type="ARBA" id="ARBA00023163"/>
    </source>
</evidence>
<evidence type="ECO:0000313" key="7">
    <source>
        <dbReference type="Proteomes" id="UP000217545"/>
    </source>
</evidence>
<dbReference type="PANTHER" id="PTHR30537">
    <property type="entry name" value="HTH-TYPE TRANSCRIPTIONAL REGULATOR"/>
    <property type="match status" value="1"/>
</dbReference>
<dbReference type="EMBL" id="CP010784">
    <property type="protein sequence ID" value="ATF06367.1"/>
    <property type="molecule type" value="Genomic_DNA"/>
</dbReference>
<dbReference type="GO" id="GO:0003700">
    <property type="term" value="F:DNA-binding transcription factor activity"/>
    <property type="evidence" value="ECO:0007669"/>
    <property type="project" value="InterPro"/>
</dbReference>
<dbReference type="GO" id="GO:0006351">
    <property type="term" value="P:DNA-templated transcription"/>
    <property type="evidence" value="ECO:0007669"/>
    <property type="project" value="TreeGrafter"/>
</dbReference>